<evidence type="ECO:0000313" key="7">
    <source>
        <dbReference type="EMBL" id="CRZ05569.1"/>
    </source>
</evidence>
<name>A0A0H5RAT4_9EUKA</name>
<proteinExistence type="predicted"/>
<dbReference type="EMBL" id="HACM01005127">
    <property type="protein sequence ID" value="CRZ05569.1"/>
    <property type="molecule type" value="Transcribed_RNA"/>
</dbReference>
<feature type="transmembrane region" description="Helical" evidence="5">
    <location>
        <begin position="325"/>
        <end position="345"/>
    </location>
</feature>
<feature type="transmembrane region" description="Helical" evidence="5">
    <location>
        <begin position="7"/>
        <end position="32"/>
    </location>
</feature>
<dbReference type="InterPro" id="IPR005821">
    <property type="entry name" value="Ion_trans_dom"/>
</dbReference>
<keyword evidence="3 5" id="KW-1133">Transmembrane helix</keyword>
<feature type="transmembrane region" description="Helical" evidence="5">
    <location>
        <begin position="213"/>
        <end position="230"/>
    </location>
</feature>
<evidence type="ECO:0000256" key="1">
    <source>
        <dbReference type="ARBA" id="ARBA00004141"/>
    </source>
</evidence>
<feature type="transmembrane region" description="Helical" evidence="5">
    <location>
        <begin position="275"/>
        <end position="292"/>
    </location>
</feature>
<dbReference type="InterPro" id="IPR043203">
    <property type="entry name" value="VGCC_Ca_Na"/>
</dbReference>
<keyword evidence="4 5" id="KW-0472">Membrane</keyword>
<dbReference type="EMBL" id="HACM01005129">
    <property type="protein sequence ID" value="CRZ05571.1"/>
    <property type="molecule type" value="Transcribed_RNA"/>
</dbReference>
<evidence type="ECO:0000256" key="4">
    <source>
        <dbReference type="ARBA" id="ARBA00023136"/>
    </source>
</evidence>
<evidence type="ECO:0000256" key="5">
    <source>
        <dbReference type="SAM" id="Phobius"/>
    </source>
</evidence>
<feature type="domain" description="Ion transport" evidence="6">
    <location>
        <begin position="1"/>
        <end position="152"/>
    </location>
</feature>
<protein>
    <recommendedName>
        <fullName evidence="6">Ion transport domain-containing protein</fullName>
    </recommendedName>
</protein>
<dbReference type="Gene3D" id="1.10.287.70">
    <property type="match status" value="1"/>
</dbReference>
<dbReference type="Pfam" id="PF00520">
    <property type="entry name" value="Ion_trans"/>
    <property type="match status" value="2"/>
</dbReference>
<dbReference type="PANTHER" id="PTHR10037:SF62">
    <property type="entry name" value="SODIUM CHANNEL PROTEIN 60E"/>
    <property type="match status" value="1"/>
</dbReference>
<reference evidence="7" key="1">
    <citation type="submission" date="2015-04" db="EMBL/GenBank/DDBJ databases">
        <title>The genome sequence of the plant pathogenic Rhizarian Plasmodiophora brassicae reveals insights in its biotrophic life cycle and the origin of chitin synthesis.</title>
        <authorList>
            <person name="Schwelm A."/>
            <person name="Fogelqvist J."/>
            <person name="Knaust A."/>
            <person name="Julke S."/>
            <person name="Lilja T."/>
            <person name="Dhandapani V."/>
            <person name="Bonilla-Rosso G."/>
            <person name="Karlsson M."/>
            <person name="Shevchenko A."/>
            <person name="Choi S.R."/>
            <person name="Kim H.G."/>
            <person name="Park J.Y."/>
            <person name="Lim Y.P."/>
            <person name="Ludwig-Muller J."/>
            <person name="Dixelius C."/>
        </authorList>
    </citation>
    <scope>NUCLEOTIDE SEQUENCE</scope>
    <source>
        <tissue evidence="7">Potato root galls</tissue>
    </source>
</reference>
<keyword evidence="2 5" id="KW-0812">Transmembrane</keyword>
<organism evidence="7">
    <name type="scientific">Spongospora subterranea</name>
    <dbReference type="NCBI Taxonomy" id="70186"/>
    <lineage>
        <taxon>Eukaryota</taxon>
        <taxon>Sar</taxon>
        <taxon>Rhizaria</taxon>
        <taxon>Endomyxa</taxon>
        <taxon>Phytomyxea</taxon>
        <taxon>Plasmodiophorida</taxon>
        <taxon>Plasmodiophoridae</taxon>
        <taxon>Spongospora</taxon>
    </lineage>
</organism>
<evidence type="ECO:0000256" key="2">
    <source>
        <dbReference type="ARBA" id="ARBA00022692"/>
    </source>
</evidence>
<dbReference type="GO" id="GO:0001518">
    <property type="term" value="C:voltage-gated sodium channel complex"/>
    <property type="evidence" value="ECO:0007669"/>
    <property type="project" value="TreeGrafter"/>
</dbReference>
<feature type="transmembrane region" description="Helical" evidence="5">
    <location>
        <begin position="121"/>
        <end position="143"/>
    </location>
</feature>
<dbReference type="PANTHER" id="PTHR10037">
    <property type="entry name" value="VOLTAGE-GATED CATION CHANNEL CALCIUM AND SODIUM"/>
    <property type="match status" value="1"/>
</dbReference>
<dbReference type="AlphaFoldDB" id="A0A0H5RAT4"/>
<accession>A0A0H5RAT4</accession>
<evidence type="ECO:0000259" key="6">
    <source>
        <dbReference type="Pfam" id="PF00520"/>
    </source>
</evidence>
<feature type="transmembrane region" description="Helical" evidence="5">
    <location>
        <begin position="242"/>
        <end position="263"/>
    </location>
</feature>
<dbReference type="InterPro" id="IPR027359">
    <property type="entry name" value="Volt_channel_dom_sf"/>
</dbReference>
<dbReference type="Gene3D" id="1.20.120.350">
    <property type="entry name" value="Voltage-gated potassium channels. Chain C"/>
    <property type="match status" value="1"/>
</dbReference>
<feature type="domain" description="Ion transport" evidence="6">
    <location>
        <begin position="213"/>
        <end position="296"/>
    </location>
</feature>
<comment type="subcellular location">
    <subcellularLocation>
        <location evidence="1">Membrane</location>
        <topology evidence="1">Multi-pass membrane protein</topology>
    </subcellularLocation>
</comment>
<sequence>MRIVMQSLLAAIPSLLHTSLVLLVFFWIWAIVGVEMFKGRLQRCENLSSGSILPLSSDMCEAGGGVWKNPDLGSFDHLGAAMLILFEISTLEGWTDVMWATVDATSAGLPPLQDYDITSSLYILSFIIFGSLFLVSLFMGVVVDEYKKNVEKRNGIITEQQKKWMDFYRTIISNRPQDNLKPPIEERKLKLQSLSLWDRLRQRSFNILNTQQFDKVVLALILLNMIIMAMDYDGAPDPYTTTLTFINYTFTVAFFFEMVIKLMGLGVKQYFTSKWNVFDFMLIIYALFQLFLEQLFDSVDFFNIKPAVFRGPYFDLAKLSKLKRYQLIVLDFSPVFYVICFKLYISWFPARHSNQVSQSVKSILQSESYN</sequence>
<dbReference type="GO" id="GO:0005248">
    <property type="term" value="F:voltage-gated sodium channel activity"/>
    <property type="evidence" value="ECO:0007669"/>
    <property type="project" value="TreeGrafter"/>
</dbReference>
<dbReference type="SUPFAM" id="SSF81324">
    <property type="entry name" value="Voltage-gated potassium channels"/>
    <property type="match status" value="2"/>
</dbReference>
<evidence type="ECO:0000256" key="3">
    <source>
        <dbReference type="ARBA" id="ARBA00022989"/>
    </source>
</evidence>